<dbReference type="InterPro" id="IPR008557">
    <property type="entry name" value="PhoX"/>
</dbReference>
<dbReference type="AlphaFoldDB" id="A0A382MFY7"/>
<evidence type="ECO:0000313" key="1">
    <source>
        <dbReference type="EMBL" id="SVC46667.1"/>
    </source>
</evidence>
<reference evidence="1" key="1">
    <citation type="submission" date="2018-05" db="EMBL/GenBank/DDBJ databases">
        <authorList>
            <person name="Lanie J.A."/>
            <person name="Ng W.-L."/>
            <person name="Kazmierczak K.M."/>
            <person name="Andrzejewski T.M."/>
            <person name="Davidsen T.M."/>
            <person name="Wayne K.J."/>
            <person name="Tettelin H."/>
            <person name="Glass J.I."/>
            <person name="Rusch D."/>
            <person name="Podicherti R."/>
            <person name="Tsui H.-C.T."/>
            <person name="Winkler M.E."/>
        </authorList>
    </citation>
    <scope>NUCLEOTIDE SEQUENCE</scope>
</reference>
<evidence type="ECO:0008006" key="2">
    <source>
        <dbReference type="Google" id="ProtNLM"/>
    </source>
</evidence>
<sequence>DLILPEGFTYNVIASWGDPVGDCRYGYNNDHVGFVESGENQAYLVVNHESMDYDNLPTYLETFPSVMGYALPDHALKEIKDNVILNFAKMDDEDPKKEMIKSMALEGAADMGISVISVERSNNGDWVRTFSEKDRRISVTQALKDPAKLSKSTGPASSVFRKQNKIGFDDGLLDKCIGSFWNCSGGTTPWGTVISAEEWLDAHVIYPVKADGSSFPPTTMPFYTSTFSGLGNIFELAGNKYGWGVEVDPENKDDFGTKHTMLGRYRHEAFAFNCKKNQSLAVYAGDDTKGGHIYKMISAGKVSDPKSKSNSKLFEAGVLHAAKFLKDGTGYWIPLIPDTILDPVLPSSVIAGIVSLPNPDRVKGGIQTYTKDDEVSSIYQNKGFD</sequence>
<organism evidence="1">
    <name type="scientific">marine metagenome</name>
    <dbReference type="NCBI Taxonomy" id="408172"/>
    <lineage>
        <taxon>unclassified sequences</taxon>
        <taxon>metagenomes</taxon>
        <taxon>ecological metagenomes</taxon>
    </lineage>
</organism>
<accession>A0A382MFY7</accession>
<dbReference type="Pfam" id="PF05787">
    <property type="entry name" value="PhoX"/>
    <property type="match status" value="1"/>
</dbReference>
<feature type="non-terminal residue" evidence="1">
    <location>
        <position position="1"/>
    </location>
</feature>
<dbReference type="PANTHER" id="PTHR35399:SF2">
    <property type="entry name" value="DUF839 DOMAIN-CONTAINING PROTEIN"/>
    <property type="match status" value="1"/>
</dbReference>
<protein>
    <recommendedName>
        <fullName evidence="2">DUF839 domain-containing protein</fullName>
    </recommendedName>
</protein>
<gene>
    <name evidence="1" type="ORF">METZ01_LOCUS299521</name>
</gene>
<proteinExistence type="predicted"/>
<dbReference type="PANTHER" id="PTHR35399">
    <property type="entry name" value="SLR8030 PROTEIN"/>
    <property type="match status" value="1"/>
</dbReference>
<dbReference type="EMBL" id="UINC01092786">
    <property type="protein sequence ID" value="SVC46667.1"/>
    <property type="molecule type" value="Genomic_DNA"/>
</dbReference>
<name>A0A382MFY7_9ZZZZ</name>
<feature type="non-terminal residue" evidence="1">
    <location>
        <position position="385"/>
    </location>
</feature>